<dbReference type="GO" id="GO:0050660">
    <property type="term" value="F:flavin adenine dinucleotide binding"/>
    <property type="evidence" value="ECO:0007669"/>
    <property type="project" value="InterPro"/>
</dbReference>
<gene>
    <name evidence="7" type="ORF">AMON00008_LOCUS62941</name>
</gene>
<dbReference type="SUPFAM" id="SSF51905">
    <property type="entry name" value="FAD/NAD(P)-binding domain"/>
    <property type="match status" value="1"/>
</dbReference>
<keyword evidence="5" id="KW-0560">Oxidoreductase</keyword>
<dbReference type="AlphaFoldDB" id="A0A7S4T5Q6"/>
<sequence>MAGSQAAAYDVCVIGAGLVGTAAAKYLACRGLRVVLLGLDEASGARGACYDEGRIYRIVDPDIVWARLAEASIGRYPAIQSEADRSFFHECGFLTFGDPATTYMQRTVELVRSGGAGTEGCVFLEGRDALEGRFPWLQLPPVAHEWLGIFQPTHAGHLSPRQMLAAQEHIAGLHGAARLRNEAAAVRHRTGGGFLVQTGEGSTVAAEKVLLAAGAKSFVLPDLLPPGMQQLDAQLITSQAVLFQVDPQTAPADMPVLIYHGREDPAQRFYILPPIRYPNGSIYLKIGYDGEALRRPLTNAAEVDAWFAAGVCDSAVVTTAREHGLSLFKGLALAGPEGHVVCVTDRTCPGEERHRPFIDSPAPGYFVAVGGNGWAAKSADEIGRLAGALVAGEPDWGPDLPREAFRARPRASL</sequence>
<evidence type="ECO:0000259" key="6">
    <source>
        <dbReference type="Pfam" id="PF01266"/>
    </source>
</evidence>
<evidence type="ECO:0000256" key="5">
    <source>
        <dbReference type="ARBA" id="ARBA00023002"/>
    </source>
</evidence>
<dbReference type="PANTHER" id="PTHR10961:SF10">
    <property type="entry name" value="FAD DEPENDENT OXIDOREDUCTASE DOMAIN-CONTAINING PROTEIN"/>
    <property type="match status" value="1"/>
</dbReference>
<name>A0A7S4T5Q6_9DINO</name>
<dbReference type="InterPro" id="IPR036188">
    <property type="entry name" value="FAD/NAD-bd_sf"/>
</dbReference>
<evidence type="ECO:0000313" key="7">
    <source>
        <dbReference type="EMBL" id="CAE4666022.1"/>
    </source>
</evidence>
<dbReference type="Pfam" id="PF01266">
    <property type="entry name" value="DAO"/>
    <property type="match status" value="1"/>
</dbReference>
<comment type="cofactor">
    <cofactor evidence="1">
        <name>FAD</name>
        <dbReference type="ChEBI" id="CHEBI:57692"/>
    </cofactor>
</comment>
<dbReference type="EMBL" id="HBNR01087801">
    <property type="protein sequence ID" value="CAE4666022.1"/>
    <property type="molecule type" value="Transcribed_RNA"/>
</dbReference>
<dbReference type="GO" id="GO:0008115">
    <property type="term" value="F:sarcosine oxidase activity"/>
    <property type="evidence" value="ECO:0007669"/>
    <property type="project" value="TreeGrafter"/>
</dbReference>
<dbReference type="PANTHER" id="PTHR10961">
    <property type="entry name" value="PEROXISOMAL SARCOSINE OXIDASE"/>
    <property type="match status" value="1"/>
</dbReference>
<evidence type="ECO:0000256" key="4">
    <source>
        <dbReference type="ARBA" id="ARBA00022827"/>
    </source>
</evidence>
<feature type="domain" description="FAD dependent oxidoreductase" evidence="6">
    <location>
        <begin position="10"/>
        <end position="387"/>
    </location>
</feature>
<evidence type="ECO:0000256" key="1">
    <source>
        <dbReference type="ARBA" id="ARBA00001974"/>
    </source>
</evidence>
<dbReference type="Gene3D" id="3.50.50.60">
    <property type="entry name" value="FAD/NAD(P)-binding domain"/>
    <property type="match status" value="1"/>
</dbReference>
<dbReference type="InterPro" id="IPR045170">
    <property type="entry name" value="MTOX"/>
</dbReference>
<accession>A0A7S4T5Q6</accession>
<keyword evidence="3" id="KW-0285">Flavoprotein</keyword>
<keyword evidence="4" id="KW-0274">FAD</keyword>
<dbReference type="InterPro" id="IPR006076">
    <property type="entry name" value="FAD-dep_OxRdtase"/>
</dbReference>
<evidence type="ECO:0000256" key="3">
    <source>
        <dbReference type="ARBA" id="ARBA00022630"/>
    </source>
</evidence>
<reference evidence="7" key="1">
    <citation type="submission" date="2021-01" db="EMBL/GenBank/DDBJ databases">
        <authorList>
            <person name="Corre E."/>
            <person name="Pelletier E."/>
            <person name="Niang G."/>
            <person name="Scheremetjew M."/>
            <person name="Finn R."/>
            <person name="Kale V."/>
            <person name="Holt S."/>
            <person name="Cochrane G."/>
            <person name="Meng A."/>
            <person name="Brown T."/>
            <person name="Cohen L."/>
        </authorList>
    </citation>
    <scope>NUCLEOTIDE SEQUENCE</scope>
    <source>
        <strain evidence="7">CCMP3105</strain>
    </source>
</reference>
<protein>
    <recommendedName>
        <fullName evidence="6">FAD dependent oxidoreductase domain-containing protein</fullName>
    </recommendedName>
</protein>
<comment type="similarity">
    <text evidence="2">Belongs to the MSOX/MTOX family.</text>
</comment>
<dbReference type="Gene3D" id="3.30.9.10">
    <property type="entry name" value="D-Amino Acid Oxidase, subunit A, domain 2"/>
    <property type="match status" value="1"/>
</dbReference>
<organism evidence="7">
    <name type="scientific">Alexandrium monilatum</name>
    <dbReference type="NCBI Taxonomy" id="311494"/>
    <lineage>
        <taxon>Eukaryota</taxon>
        <taxon>Sar</taxon>
        <taxon>Alveolata</taxon>
        <taxon>Dinophyceae</taxon>
        <taxon>Gonyaulacales</taxon>
        <taxon>Pyrocystaceae</taxon>
        <taxon>Alexandrium</taxon>
    </lineage>
</organism>
<evidence type="ECO:0000256" key="2">
    <source>
        <dbReference type="ARBA" id="ARBA00010989"/>
    </source>
</evidence>
<proteinExistence type="inferred from homology"/>